<gene>
    <name evidence="5" type="ORF">HUJ06_010573</name>
</gene>
<feature type="domain" description="Protein kinase" evidence="4">
    <location>
        <begin position="85"/>
        <end position="298"/>
    </location>
</feature>
<dbReference type="Proteomes" id="UP000607653">
    <property type="component" value="Unassembled WGS sequence"/>
</dbReference>
<dbReference type="InterPro" id="IPR011009">
    <property type="entry name" value="Kinase-like_dom_sf"/>
</dbReference>
<name>A0A822YH04_NELNU</name>
<keyword evidence="2" id="KW-0067">ATP-binding</keyword>
<evidence type="ECO:0000256" key="1">
    <source>
        <dbReference type="ARBA" id="ARBA00022741"/>
    </source>
</evidence>
<dbReference type="PANTHER" id="PTHR48007">
    <property type="entry name" value="LEUCINE-RICH REPEAT RECEPTOR-LIKE PROTEIN KINASE PXC1"/>
    <property type="match status" value="1"/>
</dbReference>
<dbReference type="SUPFAM" id="SSF56112">
    <property type="entry name" value="Protein kinase-like (PK-like)"/>
    <property type="match status" value="1"/>
</dbReference>
<dbReference type="EMBL" id="DUZY01000003">
    <property type="protein sequence ID" value="DAD31722.1"/>
    <property type="molecule type" value="Genomic_DNA"/>
</dbReference>
<dbReference type="GO" id="GO:0005524">
    <property type="term" value="F:ATP binding"/>
    <property type="evidence" value="ECO:0007669"/>
    <property type="project" value="UniProtKB-KW"/>
</dbReference>
<evidence type="ECO:0000313" key="6">
    <source>
        <dbReference type="Proteomes" id="UP000607653"/>
    </source>
</evidence>
<evidence type="ECO:0000259" key="4">
    <source>
        <dbReference type="PROSITE" id="PS50011"/>
    </source>
</evidence>
<feature type="region of interest" description="Disordered" evidence="3">
    <location>
        <begin position="1"/>
        <end position="36"/>
    </location>
</feature>
<dbReference type="Gene3D" id="1.10.510.10">
    <property type="entry name" value="Transferase(Phosphotransferase) domain 1"/>
    <property type="match status" value="1"/>
</dbReference>
<keyword evidence="1" id="KW-0547">Nucleotide-binding</keyword>
<keyword evidence="6" id="KW-1185">Reference proteome</keyword>
<dbReference type="PROSITE" id="PS50011">
    <property type="entry name" value="PROTEIN_KINASE_DOM"/>
    <property type="match status" value="1"/>
</dbReference>
<dbReference type="PANTHER" id="PTHR48007:SF4">
    <property type="entry name" value="LEUCINE-RICH REPEAT RECEPTOR-LIKE PROTEIN KINASE PXC1"/>
    <property type="match status" value="1"/>
</dbReference>
<comment type="caution">
    <text evidence="5">The sequence shown here is derived from an EMBL/GenBank/DDBJ whole genome shotgun (WGS) entry which is preliminary data.</text>
</comment>
<dbReference type="FunFam" id="3.30.200.20:FF:000307">
    <property type="entry name" value="pollen receptor-like kinase 1"/>
    <property type="match status" value="1"/>
</dbReference>
<sequence>MSPLPVCSFTGSPPTAASAQTVVPSDGEGRIPKGTQHQCHTGEKKIYANNGGGGGGDGNGTTATDRSKLVFFDRRKQFELEDLLRASAKMLGKGSLGTVYKAILEDGCTVTVKRLKDANPCARKEFEHYIDLIGNLQHPNVVHLRAYYYTKEENLLVYDYLSHVSFHSFSMEYSGSKIPHGNVKSSNVLLNKNGVACISEFGLALLLSPVHATTRLGGYRAPEQIETKKLSQKADIYSFEVLLLEVLIGRLRYSILPQEWTELLRYKNMEEEMVAMLNVGLTCVVEQGEKRPTMSEVA</sequence>
<accession>A0A822YH04</accession>
<dbReference type="Gene3D" id="3.30.200.20">
    <property type="entry name" value="Phosphorylase Kinase, domain 1"/>
    <property type="match status" value="1"/>
</dbReference>
<dbReference type="InterPro" id="IPR001245">
    <property type="entry name" value="Ser-Thr/Tyr_kinase_cat_dom"/>
</dbReference>
<dbReference type="AlphaFoldDB" id="A0A822YH04"/>
<evidence type="ECO:0000256" key="3">
    <source>
        <dbReference type="SAM" id="MobiDB-lite"/>
    </source>
</evidence>
<evidence type="ECO:0000256" key="2">
    <source>
        <dbReference type="ARBA" id="ARBA00022840"/>
    </source>
</evidence>
<dbReference type="Pfam" id="PF07714">
    <property type="entry name" value="PK_Tyr_Ser-Thr"/>
    <property type="match status" value="2"/>
</dbReference>
<dbReference type="InterPro" id="IPR046959">
    <property type="entry name" value="PRK1-6/SRF4-like"/>
</dbReference>
<feature type="compositionally biased region" description="Polar residues" evidence="3">
    <location>
        <begin position="9"/>
        <end position="23"/>
    </location>
</feature>
<proteinExistence type="predicted"/>
<protein>
    <recommendedName>
        <fullName evidence="4">Protein kinase domain-containing protein</fullName>
    </recommendedName>
</protein>
<evidence type="ECO:0000313" key="5">
    <source>
        <dbReference type="EMBL" id="DAD31722.1"/>
    </source>
</evidence>
<organism evidence="5 6">
    <name type="scientific">Nelumbo nucifera</name>
    <name type="common">Sacred lotus</name>
    <dbReference type="NCBI Taxonomy" id="4432"/>
    <lineage>
        <taxon>Eukaryota</taxon>
        <taxon>Viridiplantae</taxon>
        <taxon>Streptophyta</taxon>
        <taxon>Embryophyta</taxon>
        <taxon>Tracheophyta</taxon>
        <taxon>Spermatophyta</taxon>
        <taxon>Magnoliopsida</taxon>
        <taxon>Proteales</taxon>
        <taxon>Nelumbonaceae</taxon>
        <taxon>Nelumbo</taxon>
    </lineage>
</organism>
<reference evidence="5 6" key="1">
    <citation type="journal article" date="2020" name="Mol. Biol. Evol.">
        <title>Distinct Expression and Methylation Patterns for Genes with Different Fates following a Single Whole-Genome Duplication in Flowering Plants.</title>
        <authorList>
            <person name="Shi T."/>
            <person name="Rahmani R.S."/>
            <person name="Gugger P.F."/>
            <person name="Wang M."/>
            <person name="Li H."/>
            <person name="Zhang Y."/>
            <person name="Li Z."/>
            <person name="Wang Q."/>
            <person name="Van de Peer Y."/>
            <person name="Marchal K."/>
            <person name="Chen J."/>
        </authorList>
    </citation>
    <scope>NUCLEOTIDE SEQUENCE [LARGE SCALE GENOMIC DNA]</scope>
    <source>
        <tissue evidence="5">Leaf</tissue>
    </source>
</reference>
<dbReference type="InterPro" id="IPR000719">
    <property type="entry name" value="Prot_kinase_dom"/>
</dbReference>
<dbReference type="GO" id="GO:0004672">
    <property type="term" value="F:protein kinase activity"/>
    <property type="evidence" value="ECO:0007669"/>
    <property type="project" value="InterPro"/>
</dbReference>